<comment type="caution">
    <text evidence="7">The sequence shown here is derived from an EMBL/GenBank/DDBJ whole genome shotgun (WGS) entry which is preliminary data.</text>
</comment>
<dbReference type="GO" id="GO:0008653">
    <property type="term" value="P:lipopolysaccharide metabolic process"/>
    <property type="evidence" value="ECO:0007669"/>
    <property type="project" value="InterPro"/>
</dbReference>
<dbReference type="RefSeq" id="WP_123658041.1">
    <property type="nucleotide sequence ID" value="NZ_AYKG01000020.1"/>
</dbReference>
<feature type="repeat" description="TPR" evidence="5">
    <location>
        <begin position="219"/>
        <end position="252"/>
    </location>
</feature>
<dbReference type="InterPro" id="IPR011990">
    <property type="entry name" value="TPR-like_helical_dom_sf"/>
</dbReference>
<keyword evidence="4" id="KW-0408">Iron</keyword>
<protein>
    <recommendedName>
        <fullName evidence="4">Lipopolysaccharide assembly protein B</fullName>
    </recommendedName>
</protein>
<dbReference type="GO" id="GO:0009898">
    <property type="term" value="C:cytoplasmic side of plasma membrane"/>
    <property type="evidence" value="ECO:0007669"/>
    <property type="project" value="UniProtKB-UniRule"/>
</dbReference>
<keyword evidence="4" id="KW-1003">Cell membrane</keyword>
<dbReference type="SMART" id="SM00028">
    <property type="entry name" value="TPR"/>
    <property type="match status" value="4"/>
</dbReference>
<dbReference type="EMBL" id="AYKG01000020">
    <property type="protein sequence ID" value="ROO28629.1"/>
    <property type="molecule type" value="Genomic_DNA"/>
</dbReference>
<comment type="similarity">
    <text evidence="4">Belongs to the LapB family.</text>
</comment>
<dbReference type="SUPFAM" id="SSF48452">
    <property type="entry name" value="TPR-like"/>
    <property type="match status" value="1"/>
</dbReference>
<evidence type="ECO:0000313" key="7">
    <source>
        <dbReference type="EMBL" id="ROO28629.1"/>
    </source>
</evidence>
<dbReference type="HAMAP" id="MF_00994">
    <property type="entry name" value="LPS_assembly_LapB"/>
    <property type="match status" value="1"/>
</dbReference>
<keyword evidence="2 4" id="KW-0677">Repeat</keyword>
<dbReference type="PANTHER" id="PTHR45586">
    <property type="entry name" value="TPR REPEAT-CONTAINING PROTEIN PA4667"/>
    <property type="match status" value="1"/>
</dbReference>
<dbReference type="GO" id="GO:0046890">
    <property type="term" value="P:regulation of lipid biosynthetic process"/>
    <property type="evidence" value="ECO:0007669"/>
    <property type="project" value="UniProtKB-UniRule"/>
</dbReference>
<name>A0A423PSP4_9GAMM</name>
<dbReference type="NCBIfam" id="NF008757">
    <property type="entry name" value="PRK11788.1-5"/>
    <property type="match status" value="1"/>
</dbReference>
<dbReference type="InterPro" id="IPR030865">
    <property type="entry name" value="LapB"/>
</dbReference>
<dbReference type="InterPro" id="IPR041166">
    <property type="entry name" value="Rubredoxin_2"/>
</dbReference>
<feature type="binding site" evidence="4">
    <location>
        <position position="378"/>
    </location>
    <ligand>
        <name>Fe cation</name>
        <dbReference type="ChEBI" id="CHEBI:24875"/>
    </ligand>
</feature>
<dbReference type="InterPro" id="IPR051012">
    <property type="entry name" value="CellSynth/LPSAsmb/PSIAsmb"/>
</dbReference>
<comment type="function">
    <text evidence="4">Modulates cellular lipopolysaccharide (LPS) levels by regulating LpxC, which is involved in lipid A biosynthesis. May act by modulating the proteolytic activity of FtsH towards LpxC. May also coordinate assembly of proteins involved in LPS synthesis at the plasma membrane.</text>
</comment>
<feature type="domain" description="LapB rubredoxin metal binding" evidence="6">
    <location>
        <begin position="359"/>
        <end position="386"/>
    </location>
</feature>
<dbReference type="OrthoDB" id="507476at2"/>
<evidence type="ECO:0000313" key="8">
    <source>
        <dbReference type="Proteomes" id="UP000285310"/>
    </source>
</evidence>
<reference evidence="7 8" key="1">
    <citation type="submission" date="2013-10" db="EMBL/GenBank/DDBJ databases">
        <title>Salinisphaera japonica YTM-1 Genome Sequencing.</title>
        <authorList>
            <person name="Lai Q."/>
            <person name="Li C."/>
            <person name="Shao Z."/>
        </authorList>
    </citation>
    <scope>NUCLEOTIDE SEQUENCE [LARGE SCALE GENOMIC DNA]</scope>
    <source>
        <strain evidence="7 8">YTM-1</strain>
    </source>
</reference>
<feature type="binding site" evidence="4">
    <location>
        <position position="364"/>
    </location>
    <ligand>
        <name>Fe cation</name>
        <dbReference type="ChEBI" id="CHEBI:24875"/>
    </ligand>
</feature>
<evidence type="ECO:0000256" key="1">
    <source>
        <dbReference type="ARBA" id="ARBA00022723"/>
    </source>
</evidence>
<evidence type="ECO:0000256" key="2">
    <source>
        <dbReference type="ARBA" id="ARBA00022737"/>
    </source>
</evidence>
<evidence type="ECO:0000256" key="4">
    <source>
        <dbReference type="HAMAP-Rule" id="MF_00994"/>
    </source>
</evidence>
<proteinExistence type="inferred from homology"/>
<keyword evidence="3 4" id="KW-0802">TPR repeat</keyword>
<dbReference type="Gene3D" id="1.25.40.10">
    <property type="entry name" value="Tetratricopeptide repeat domain"/>
    <property type="match status" value="2"/>
</dbReference>
<comment type="subcellular location">
    <subcellularLocation>
        <location evidence="4">Cell inner membrane</location>
        <topology evidence="4">Single-pass membrane protein</topology>
        <orientation evidence="4">Cytoplasmic side</orientation>
    </subcellularLocation>
</comment>
<evidence type="ECO:0000259" key="6">
    <source>
        <dbReference type="Pfam" id="PF18073"/>
    </source>
</evidence>
<evidence type="ECO:0000256" key="5">
    <source>
        <dbReference type="PROSITE-ProRule" id="PRU00339"/>
    </source>
</evidence>
<dbReference type="Pfam" id="PF18073">
    <property type="entry name" value="Zn_ribbon_LapB"/>
    <property type="match status" value="1"/>
</dbReference>
<keyword evidence="8" id="KW-1185">Reference proteome</keyword>
<dbReference type="PANTHER" id="PTHR45586:SF1">
    <property type="entry name" value="LIPOPOLYSACCHARIDE ASSEMBLY PROTEIN B"/>
    <property type="match status" value="1"/>
</dbReference>
<organism evidence="7 8">
    <name type="scientific">Salinisphaera japonica YTM-1</name>
    <dbReference type="NCBI Taxonomy" id="1209778"/>
    <lineage>
        <taxon>Bacteria</taxon>
        <taxon>Pseudomonadati</taxon>
        <taxon>Pseudomonadota</taxon>
        <taxon>Gammaproteobacteria</taxon>
        <taxon>Salinisphaerales</taxon>
        <taxon>Salinisphaeraceae</taxon>
        <taxon>Salinisphaera</taxon>
    </lineage>
</organism>
<dbReference type="InParanoid" id="A0A423PSP4"/>
<sequence>MPDPIVWLVLLLPVAAASGWWARARAERTSDSACETESAVTRDYVSGITHLVNDDAERAIETFSRVLAVDDDTVETHLALGNLFRRQGEIDRALKVHQNLITRPQLSNRQRNHARFELACDYLRAGVLDRAERLFGDLADDDVHGRQSLSRLLGIHEQTREWQSAIEVAGRLFTETDENSATLIGQYHCELAEEAFNSGQVDTAFDALATAEGAAPNCARAGLLRGRWHLQAGAYNEAVRAYRRVLIQDPRLGSEIVAPVIEAHRGLADSEGLLRFFDQMSARSTSPAAEIARARALNEAGRTDEAIAHLSRYLQSEANWLAFHALLEYSAQHGKTRLSGPLDSLRLALSRIIATAPSHACHACGFASRYLHWQCPNCRRWDQVRPLSDIGPSRAV</sequence>
<keyword evidence="4" id="KW-0812">Transmembrane</keyword>
<keyword evidence="4" id="KW-0472">Membrane</keyword>
<keyword evidence="1 4" id="KW-0479">Metal-binding</keyword>
<dbReference type="FunCoup" id="A0A423PSP4">
    <property type="interactions" value="109"/>
</dbReference>
<dbReference type="GO" id="GO:0005506">
    <property type="term" value="F:iron ion binding"/>
    <property type="evidence" value="ECO:0007669"/>
    <property type="project" value="UniProtKB-UniRule"/>
</dbReference>
<keyword evidence="4" id="KW-0997">Cell inner membrane</keyword>
<dbReference type="PROSITE" id="PS50005">
    <property type="entry name" value="TPR"/>
    <property type="match status" value="1"/>
</dbReference>
<feature type="binding site" evidence="4">
    <location>
        <position position="375"/>
    </location>
    <ligand>
        <name>Fe cation</name>
        <dbReference type="ChEBI" id="CHEBI:24875"/>
    </ligand>
</feature>
<feature type="topological domain" description="Cytoplasmic" evidence="4">
    <location>
        <begin position="25"/>
        <end position="396"/>
    </location>
</feature>
<feature type="binding site" evidence="4">
    <location>
        <position position="361"/>
    </location>
    <ligand>
        <name>Fe cation</name>
        <dbReference type="ChEBI" id="CHEBI:24875"/>
    </ligand>
</feature>
<dbReference type="Pfam" id="PF13432">
    <property type="entry name" value="TPR_16"/>
    <property type="match status" value="2"/>
</dbReference>
<dbReference type="AlphaFoldDB" id="A0A423PSP4"/>
<dbReference type="InterPro" id="IPR019734">
    <property type="entry name" value="TPR_rpt"/>
</dbReference>
<keyword evidence="4" id="KW-1133">Transmembrane helix</keyword>
<evidence type="ECO:0000256" key="3">
    <source>
        <dbReference type="ARBA" id="ARBA00022803"/>
    </source>
</evidence>
<dbReference type="Proteomes" id="UP000285310">
    <property type="component" value="Unassembled WGS sequence"/>
</dbReference>
<gene>
    <name evidence="4" type="primary">lapB</name>
    <name evidence="7" type="ORF">SAJA_07585</name>
</gene>
<accession>A0A423PSP4</accession>